<dbReference type="InterPro" id="IPR023772">
    <property type="entry name" value="DNA-bd_HTH_TetR-type_CS"/>
</dbReference>
<evidence type="ECO:0000259" key="7">
    <source>
        <dbReference type="PROSITE" id="PS50977"/>
    </source>
</evidence>
<accession>A0A4Z0C4S6</accession>
<dbReference type="PROSITE" id="PS50977">
    <property type="entry name" value="HTH_TETR_2"/>
    <property type="match status" value="1"/>
</dbReference>
<dbReference type="InterPro" id="IPR009057">
    <property type="entry name" value="Homeodomain-like_sf"/>
</dbReference>
<keyword evidence="3 5" id="KW-0238">DNA-binding</keyword>
<protein>
    <submittedName>
        <fullName evidence="8">TetR/AcrR family transcriptional regulator</fullName>
    </submittedName>
</protein>
<evidence type="ECO:0000256" key="2">
    <source>
        <dbReference type="ARBA" id="ARBA00023015"/>
    </source>
</evidence>
<feature type="region of interest" description="Disordered" evidence="6">
    <location>
        <begin position="1"/>
        <end position="21"/>
    </location>
</feature>
<gene>
    <name evidence="8" type="ORF">EZ313_04625</name>
</gene>
<dbReference type="PROSITE" id="PS01081">
    <property type="entry name" value="HTH_TETR_1"/>
    <property type="match status" value="1"/>
</dbReference>
<comment type="caution">
    <text evidence="8">The sequence shown here is derived from an EMBL/GenBank/DDBJ whole genome shotgun (WGS) entry which is preliminary data.</text>
</comment>
<evidence type="ECO:0000313" key="9">
    <source>
        <dbReference type="Proteomes" id="UP000298180"/>
    </source>
</evidence>
<keyword evidence="2" id="KW-0805">Transcription regulation</keyword>
<organism evidence="8 9">
    <name type="scientific">Ramlibacter henchirensis</name>
    <dbReference type="NCBI Taxonomy" id="204072"/>
    <lineage>
        <taxon>Bacteria</taxon>
        <taxon>Pseudomonadati</taxon>
        <taxon>Pseudomonadota</taxon>
        <taxon>Betaproteobacteria</taxon>
        <taxon>Burkholderiales</taxon>
        <taxon>Comamonadaceae</taxon>
        <taxon>Ramlibacter</taxon>
    </lineage>
</organism>
<evidence type="ECO:0000256" key="4">
    <source>
        <dbReference type="ARBA" id="ARBA00023163"/>
    </source>
</evidence>
<dbReference type="OrthoDB" id="8911656at2"/>
<evidence type="ECO:0000256" key="6">
    <source>
        <dbReference type="SAM" id="MobiDB-lite"/>
    </source>
</evidence>
<sequence length="210" mass="23579">MPAKSQAKPPPVPEDRRRRRSITTRRKIADALLSLVSEGIVRPTAEQVATRAQVGLRTVFRHFEDMETLYREVIRGVDTVVLPVVEGRRASADWKEELRSTCGTLAHHYERLAASYLVSQVHRHHSAYLDAQLRRYSQLQGEALRRQLPPVVLADQACVDALSLLLSMDAWVHLRREQGLTFDAALQAIERATAGLAAAFAGDGRGLRRR</sequence>
<keyword evidence="1" id="KW-0678">Repressor</keyword>
<keyword evidence="9" id="KW-1185">Reference proteome</keyword>
<dbReference type="InterPro" id="IPR001647">
    <property type="entry name" value="HTH_TetR"/>
</dbReference>
<dbReference type="GO" id="GO:0003677">
    <property type="term" value="F:DNA binding"/>
    <property type="evidence" value="ECO:0007669"/>
    <property type="project" value="UniProtKB-UniRule"/>
</dbReference>
<dbReference type="Proteomes" id="UP000298180">
    <property type="component" value="Unassembled WGS sequence"/>
</dbReference>
<keyword evidence="4" id="KW-0804">Transcription</keyword>
<evidence type="ECO:0000256" key="5">
    <source>
        <dbReference type="PROSITE-ProRule" id="PRU00335"/>
    </source>
</evidence>
<evidence type="ECO:0000313" key="8">
    <source>
        <dbReference type="EMBL" id="TFZ05942.1"/>
    </source>
</evidence>
<name>A0A4Z0C4S6_9BURK</name>
<feature type="DNA-binding region" description="H-T-H motif" evidence="5">
    <location>
        <begin position="44"/>
        <end position="63"/>
    </location>
</feature>
<evidence type="ECO:0000256" key="1">
    <source>
        <dbReference type="ARBA" id="ARBA00022491"/>
    </source>
</evidence>
<dbReference type="RefSeq" id="WP_135262027.1">
    <property type="nucleotide sequence ID" value="NZ_SMLM01000001.1"/>
</dbReference>
<dbReference type="Gene3D" id="1.10.357.10">
    <property type="entry name" value="Tetracycline Repressor, domain 2"/>
    <property type="match status" value="1"/>
</dbReference>
<proteinExistence type="predicted"/>
<dbReference type="SUPFAM" id="SSF46689">
    <property type="entry name" value="Homeodomain-like"/>
    <property type="match status" value="1"/>
</dbReference>
<dbReference type="EMBL" id="SMLM01000001">
    <property type="protein sequence ID" value="TFZ05942.1"/>
    <property type="molecule type" value="Genomic_DNA"/>
</dbReference>
<dbReference type="AlphaFoldDB" id="A0A4Z0C4S6"/>
<feature type="domain" description="HTH tetR-type" evidence="7">
    <location>
        <begin position="22"/>
        <end position="81"/>
    </location>
</feature>
<reference evidence="8 9" key="1">
    <citation type="submission" date="2019-03" db="EMBL/GenBank/DDBJ databases">
        <title>Ramlibacter henchirensis DSM 14656, whole genome shotgun sequence.</title>
        <authorList>
            <person name="Zhang X."/>
            <person name="Feng G."/>
            <person name="Zhu H."/>
        </authorList>
    </citation>
    <scope>NUCLEOTIDE SEQUENCE [LARGE SCALE GENOMIC DNA]</scope>
    <source>
        <strain evidence="8 9">DSM 14656</strain>
    </source>
</reference>
<evidence type="ECO:0000256" key="3">
    <source>
        <dbReference type="ARBA" id="ARBA00023125"/>
    </source>
</evidence>